<evidence type="ECO:0000313" key="2">
    <source>
        <dbReference type="Proteomes" id="UP000184280"/>
    </source>
</evidence>
<dbReference type="RefSeq" id="WP_073042896.1">
    <property type="nucleotide sequence ID" value="NZ_FOLF01000002.1"/>
</dbReference>
<dbReference type="EMBL" id="FRCJ01000001">
    <property type="protein sequence ID" value="SHL79813.1"/>
    <property type="molecule type" value="Genomic_DNA"/>
</dbReference>
<reference evidence="1 2" key="1">
    <citation type="submission" date="2016-11" db="EMBL/GenBank/DDBJ databases">
        <authorList>
            <person name="Jaros S."/>
            <person name="Januszkiewicz K."/>
            <person name="Wedrychowicz H."/>
        </authorList>
    </citation>
    <scope>NUCLEOTIDE SEQUENCE [LARGE SCALE GENOMIC DNA]</scope>
    <source>
        <strain evidence="1 2">BPI-34</strain>
    </source>
</reference>
<name>A0A1M7DKD2_XYLRU</name>
<organism evidence="1 2">
    <name type="scientific">Xylanibacter ruminicola</name>
    <name type="common">Prevotella ruminicola</name>
    <dbReference type="NCBI Taxonomy" id="839"/>
    <lineage>
        <taxon>Bacteria</taxon>
        <taxon>Pseudomonadati</taxon>
        <taxon>Bacteroidota</taxon>
        <taxon>Bacteroidia</taxon>
        <taxon>Bacteroidales</taxon>
        <taxon>Prevotellaceae</taxon>
        <taxon>Xylanibacter</taxon>
    </lineage>
</organism>
<proteinExistence type="predicted"/>
<evidence type="ECO:0000313" key="1">
    <source>
        <dbReference type="EMBL" id="SHL79813.1"/>
    </source>
</evidence>
<dbReference type="AlphaFoldDB" id="A0A1M7DKD2"/>
<gene>
    <name evidence="1" type="ORF">SAMN04488494_0763</name>
</gene>
<dbReference type="Proteomes" id="UP000184280">
    <property type="component" value="Unassembled WGS sequence"/>
</dbReference>
<accession>A0A1M7DKD2</accession>
<sequence>MERNLFIELLEDGDNVSLYSPHFEGEEYSEFEKFLLAYKDTYPNDVRQLVYRLDIIKRDGALDRHFRYEGIRRDRVMALPSHLETTSLRLYLLNIQAKILILGNGGLKTTATYEEDENLHRQVKTLQKIDIQIKQKEKDKVITVSGTELLGELTFTINDD</sequence>
<dbReference type="OrthoDB" id="662471at2"/>
<protein>
    <submittedName>
        <fullName evidence="1">Uncharacterized protein</fullName>
    </submittedName>
</protein>